<dbReference type="AlphaFoldDB" id="A0AAD5YWG1"/>
<reference evidence="2" key="1">
    <citation type="submission" date="2022-07" db="EMBL/GenBank/DDBJ databases">
        <title>Genome Sequence of Leucocoprinus birnbaumii.</title>
        <authorList>
            <person name="Buettner E."/>
        </authorList>
    </citation>
    <scope>NUCLEOTIDE SEQUENCE</scope>
    <source>
        <strain evidence="2">VT141</strain>
    </source>
</reference>
<dbReference type="SUPFAM" id="SSF54695">
    <property type="entry name" value="POZ domain"/>
    <property type="match status" value="1"/>
</dbReference>
<name>A0AAD5YWG1_9AGAR</name>
<evidence type="ECO:0000259" key="1">
    <source>
        <dbReference type="PROSITE" id="PS50097"/>
    </source>
</evidence>
<evidence type="ECO:0000313" key="3">
    <source>
        <dbReference type="Proteomes" id="UP001213000"/>
    </source>
</evidence>
<keyword evidence="3" id="KW-1185">Reference proteome</keyword>
<dbReference type="Gene3D" id="3.30.710.10">
    <property type="entry name" value="Potassium Channel Kv1.1, Chain A"/>
    <property type="match status" value="1"/>
</dbReference>
<dbReference type="InterPro" id="IPR000210">
    <property type="entry name" value="BTB/POZ_dom"/>
</dbReference>
<sequence length="361" mass="40810">MELSSLVRDELYYFEDGNCIIQVENRLFNLHRFILRRASTVFQDMFSGSPSSNLWSAEGSSDVNPIVCEDTVAAFQAWCWALYVGQTTRFDEAQIGLDASAAGFTLEQFAHIGLLAHKYQCERIEPWALKQLEQKLDGLNRNRQSVALPPREILEYLIRTSVKCDWSESSIRVTLEDFLLSTIPVPSEGSFRTGSAAPIDGVGLSLVLNFAESIGSKTLEARAYYRFLAWVGWNLIPRLRFSRSSGTKYSYPDGNAHHRAVDLDALSSKAAGLPHKWDPLGALNKEQQARLLNGFDFLSSLRRELQRPPNVTALTCGCFSFTRSLPDSWEREARLLDRQLAYDDIRMFLAVAVGYNKYEIL</sequence>
<dbReference type="InterPro" id="IPR011333">
    <property type="entry name" value="SKP1/BTB/POZ_sf"/>
</dbReference>
<proteinExistence type="predicted"/>
<organism evidence="2 3">
    <name type="scientific">Leucocoprinus birnbaumii</name>
    <dbReference type="NCBI Taxonomy" id="56174"/>
    <lineage>
        <taxon>Eukaryota</taxon>
        <taxon>Fungi</taxon>
        <taxon>Dikarya</taxon>
        <taxon>Basidiomycota</taxon>
        <taxon>Agaricomycotina</taxon>
        <taxon>Agaricomycetes</taxon>
        <taxon>Agaricomycetidae</taxon>
        <taxon>Agaricales</taxon>
        <taxon>Agaricineae</taxon>
        <taxon>Agaricaceae</taxon>
        <taxon>Leucocoprinus</taxon>
    </lineage>
</organism>
<dbReference type="PROSITE" id="PS50097">
    <property type="entry name" value="BTB"/>
    <property type="match status" value="1"/>
</dbReference>
<comment type="caution">
    <text evidence="2">The sequence shown here is derived from an EMBL/GenBank/DDBJ whole genome shotgun (WGS) entry which is preliminary data.</text>
</comment>
<protein>
    <recommendedName>
        <fullName evidence="1">BTB domain-containing protein</fullName>
    </recommendedName>
</protein>
<feature type="domain" description="BTB" evidence="1">
    <location>
        <begin position="17"/>
        <end position="49"/>
    </location>
</feature>
<dbReference type="Proteomes" id="UP001213000">
    <property type="component" value="Unassembled WGS sequence"/>
</dbReference>
<gene>
    <name evidence="2" type="ORF">NP233_g3421</name>
</gene>
<dbReference type="Pfam" id="PF00651">
    <property type="entry name" value="BTB"/>
    <property type="match status" value="1"/>
</dbReference>
<accession>A0AAD5YWG1</accession>
<dbReference type="EMBL" id="JANIEX010000164">
    <property type="protein sequence ID" value="KAJ3571953.1"/>
    <property type="molecule type" value="Genomic_DNA"/>
</dbReference>
<evidence type="ECO:0000313" key="2">
    <source>
        <dbReference type="EMBL" id="KAJ3571953.1"/>
    </source>
</evidence>